<dbReference type="EMBL" id="CP047218">
    <property type="protein sequence ID" value="QHD66445.1"/>
    <property type="molecule type" value="Genomic_DNA"/>
</dbReference>
<dbReference type="AlphaFoldDB" id="A0A6P1GD72"/>
<dbReference type="Proteomes" id="UP000515377">
    <property type="component" value="Chromosome"/>
</dbReference>
<dbReference type="EMBL" id="CP053021">
    <property type="protein sequence ID" value="QJR02133.1"/>
    <property type="molecule type" value="Genomic_DNA"/>
</dbReference>
<name>A0A6P1GD72_SPHYA</name>
<protein>
    <submittedName>
        <fullName evidence="1">Addiction module toxin RelE</fullName>
    </submittedName>
    <submittedName>
        <fullName evidence="3">Type II toxin-antitoxin system RelE/ParE family toxin</fullName>
    </submittedName>
</protein>
<dbReference type="EMBL" id="CP060122">
    <property type="protein sequence ID" value="QNG48190.1"/>
    <property type="molecule type" value="Genomic_DNA"/>
</dbReference>
<evidence type="ECO:0000313" key="6">
    <source>
        <dbReference type="Proteomes" id="UP000515377"/>
    </source>
</evidence>
<evidence type="ECO:0000313" key="4">
    <source>
        <dbReference type="Proteomes" id="UP000464086"/>
    </source>
</evidence>
<sequence length="122" mass="13662">MWSVEFEDRFFAEAAEFADEVRAEIAALAALLAEFGPSLKRPHCDTLNGSKHANMKELRFKAADGVWWLAFAFDPERTAILLVAGDKSGVNEKRFYKTLIATADDRFDDHLTILADRKGGRA</sequence>
<reference evidence="3 6" key="3">
    <citation type="submission" date="2020-07" db="EMBL/GenBank/DDBJ databases">
        <title>Whole genome sequence of Sphingobium yanoikuyae A3.</title>
        <authorList>
            <person name="Han S.-S."/>
        </authorList>
    </citation>
    <scope>NUCLEOTIDE SEQUENCE [LARGE SCALE GENOMIC DNA]</scope>
    <source>
        <strain evidence="3 6">A3</strain>
    </source>
</reference>
<dbReference type="Proteomes" id="UP000464086">
    <property type="component" value="Chromosome"/>
</dbReference>
<dbReference type="Pfam" id="PF05973">
    <property type="entry name" value="Gp49"/>
    <property type="match status" value="1"/>
</dbReference>
<dbReference type="InterPro" id="IPR009241">
    <property type="entry name" value="HigB-like"/>
</dbReference>
<evidence type="ECO:0000313" key="2">
    <source>
        <dbReference type="EMBL" id="QJR02133.1"/>
    </source>
</evidence>
<dbReference type="RefSeq" id="WP_159365815.1">
    <property type="nucleotide sequence ID" value="NZ_CP047218.1"/>
</dbReference>
<reference evidence="1 4" key="1">
    <citation type="submission" date="2019-12" db="EMBL/GenBank/DDBJ databases">
        <title>Functional and genomic insights into the Sphingobium yanoikuyae YC-JY1, a bacterium efficiently degrading bisphenol A.</title>
        <authorList>
            <person name="Jia Y."/>
            <person name="Li X."/>
            <person name="Wang J."/>
            <person name="Eltoukhy A."/>
            <person name="Lamraoui I."/>
            <person name="Yan Y."/>
        </authorList>
    </citation>
    <scope>NUCLEOTIDE SEQUENCE [LARGE SCALE GENOMIC DNA]</scope>
    <source>
        <strain evidence="1 4">YC-JY1</strain>
    </source>
</reference>
<proteinExistence type="predicted"/>
<evidence type="ECO:0000313" key="1">
    <source>
        <dbReference type="EMBL" id="QHD66445.1"/>
    </source>
</evidence>
<dbReference type="Proteomes" id="UP000502611">
    <property type="component" value="Chromosome"/>
</dbReference>
<accession>A0A6P1GD72</accession>
<gene>
    <name evidence="1" type="ORF">GS397_04735</name>
    <name evidence="3" type="ORF">H3V42_11795</name>
    <name evidence="2" type="ORF">HH800_07960</name>
</gene>
<evidence type="ECO:0000313" key="3">
    <source>
        <dbReference type="EMBL" id="QNG48190.1"/>
    </source>
</evidence>
<evidence type="ECO:0000313" key="5">
    <source>
        <dbReference type="Proteomes" id="UP000502611"/>
    </source>
</evidence>
<organism evidence="1 4">
    <name type="scientific">Sphingobium yanoikuyae</name>
    <name type="common">Sphingomonas yanoikuyae</name>
    <dbReference type="NCBI Taxonomy" id="13690"/>
    <lineage>
        <taxon>Bacteria</taxon>
        <taxon>Pseudomonadati</taxon>
        <taxon>Pseudomonadota</taxon>
        <taxon>Alphaproteobacteria</taxon>
        <taxon>Sphingomonadales</taxon>
        <taxon>Sphingomonadaceae</taxon>
        <taxon>Sphingobium</taxon>
    </lineage>
</organism>
<reference evidence="2 5" key="2">
    <citation type="submission" date="2020-04" db="EMBL/GenBank/DDBJ databases">
        <title>The Whole Genome Analysis of High salt-tolerant Sphingobium yanoikuyae YC-XJ2 with Aryl organophosphorus flame retardants (aryl-OPFRs)-degrading capacity and characteristics of Related phosphotriesterase.</title>
        <authorList>
            <person name="Li X."/>
        </authorList>
    </citation>
    <scope>NUCLEOTIDE SEQUENCE [LARGE SCALE GENOMIC DNA]</scope>
    <source>
        <strain evidence="2 5">YC-XJ2</strain>
    </source>
</reference>